<keyword evidence="3" id="KW-1185">Reference proteome</keyword>
<proteinExistence type="predicted"/>
<accession>A0ABV9UEU1</accession>
<dbReference type="EMBL" id="JBHSIZ010000002">
    <property type="protein sequence ID" value="MFC4954958.1"/>
    <property type="molecule type" value="Genomic_DNA"/>
</dbReference>
<evidence type="ECO:0000313" key="3">
    <source>
        <dbReference type="Proteomes" id="UP001595834"/>
    </source>
</evidence>
<comment type="caution">
    <text evidence="2">The sequence shown here is derived from an EMBL/GenBank/DDBJ whole genome shotgun (WGS) entry which is preliminary data.</text>
</comment>
<evidence type="ECO:0000256" key="1">
    <source>
        <dbReference type="SAM" id="MobiDB-lite"/>
    </source>
</evidence>
<evidence type="ECO:0000313" key="2">
    <source>
        <dbReference type="EMBL" id="MFC4954958.1"/>
    </source>
</evidence>
<feature type="compositionally biased region" description="Low complexity" evidence="1">
    <location>
        <begin position="142"/>
        <end position="154"/>
    </location>
</feature>
<dbReference type="RefSeq" id="WP_344372462.1">
    <property type="nucleotide sequence ID" value="NZ_BAAASQ010000005.1"/>
</dbReference>
<sequence>MAQAAAGDVVTELTSFTTFQQRVDELIRNLKGSPAGPGEVGQERLARDQFGGGGGAFAEASGLFTSYETVIAELESLSRLLSDSIEGMGIAVLASHKGYQNIDAEIRQRMAAIAVETKKHYGGDYDPGHAKPETHPGSGANQPSQPDKPSQSPSGGDAGGTI</sequence>
<organism evidence="2 3">
    <name type="scientific">Streptomyces mauvecolor</name>
    <dbReference type="NCBI Taxonomy" id="58345"/>
    <lineage>
        <taxon>Bacteria</taxon>
        <taxon>Bacillati</taxon>
        <taxon>Actinomycetota</taxon>
        <taxon>Actinomycetes</taxon>
        <taxon>Kitasatosporales</taxon>
        <taxon>Streptomycetaceae</taxon>
        <taxon>Streptomyces</taxon>
    </lineage>
</organism>
<feature type="compositionally biased region" description="Basic and acidic residues" evidence="1">
    <location>
        <begin position="120"/>
        <end position="134"/>
    </location>
</feature>
<gene>
    <name evidence="2" type="ORF">ACFPFX_01415</name>
</gene>
<name>A0ABV9UEU1_9ACTN</name>
<protein>
    <submittedName>
        <fullName evidence="2">Uncharacterized protein</fullName>
    </submittedName>
</protein>
<feature type="region of interest" description="Disordered" evidence="1">
    <location>
        <begin position="120"/>
        <end position="162"/>
    </location>
</feature>
<reference evidence="3" key="1">
    <citation type="journal article" date="2019" name="Int. J. Syst. Evol. Microbiol.">
        <title>The Global Catalogue of Microorganisms (GCM) 10K type strain sequencing project: providing services to taxonomists for standard genome sequencing and annotation.</title>
        <authorList>
            <consortium name="The Broad Institute Genomics Platform"/>
            <consortium name="The Broad Institute Genome Sequencing Center for Infectious Disease"/>
            <person name="Wu L."/>
            <person name="Ma J."/>
        </authorList>
    </citation>
    <scope>NUCLEOTIDE SEQUENCE [LARGE SCALE GENOMIC DNA]</scope>
    <source>
        <strain evidence="3">CCM 7224</strain>
    </source>
</reference>
<dbReference type="Proteomes" id="UP001595834">
    <property type="component" value="Unassembled WGS sequence"/>
</dbReference>